<dbReference type="RefSeq" id="WP_071015849.1">
    <property type="nucleotide sequence ID" value="NZ_CP017754.1"/>
</dbReference>
<evidence type="ECO:0000313" key="3">
    <source>
        <dbReference type="EMBL" id="AOZ07724.1"/>
    </source>
</evidence>
<feature type="signal peptide" evidence="2">
    <location>
        <begin position="1"/>
        <end position="22"/>
    </location>
</feature>
<dbReference type="EMBL" id="CP017754">
    <property type="protein sequence ID" value="AOZ07724.1"/>
    <property type="molecule type" value="Genomic_DNA"/>
</dbReference>
<name>A0ABN4TK80_9BURK</name>
<evidence type="ECO:0000256" key="1">
    <source>
        <dbReference type="SAM" id="MobiDB-lite"/>
    </source>
</evidence>
<accession>A0ABN4TK80</accession>
<keyword evidence="4" id="KW-1185">Reference proteome</keyword>
<gene>
    <name evidence="3" type="ORF">BKK80_19235</name>
</gene>
<sequence length="81" mass="8251">MKSFLLIGAALAAASVSFSAVAGPDFYIIEKGRDAKRAVQRAEAAQAAQASQAVPAPQAAPATQPPLTSVTPRGVVYRRGG</sequence>
<feature type="region of interest" description="Disordered" evidence="1">
    <location>
        <begin position="47"/>
        <end position="81"/>
    </location>
</feature>
<evidence type="ECO:0000256" key="2">
    <source>
        <dbReference type="SAM" id="SignalP"/>
    </source>
</evidence>
<feature type="chain" id="PRO_5045161141" evidence="2">
    <location>
        <begin position="23"/>
        <end position="81"/>
    </location>
</feature>
<keyword evidence="2" id="KW-0732">Signal</keyword>
<evidence type="ECO:0000313" key="4">
    <source>
        <dbReference type="Proteomes" id="UP000177515"/>
    </source>
</evidence>
<dbReference type="Proteomes" id="UP000177515">
    <property type="component" value="Chromosome 1"/>
</dbReference>
<feature type="compositionally biased region" description="Low complexity" evidence="1">
    <location>
        <begin position="47"/>
        <end position="66"/>
    </location>
</feature>
<proteinExistence type="predicted"/>
<reference evidence="3 4" key="1">
    <citation type="submission" date="2016-10" db="EMBL/GenBank/DDBJ databases">
        <title>Complete genome sequences of three Cupriavidus strains isolated from various Malaysian environments.</title>
        <authorList>
            <person name="Abdullah A.A.-A."/>
            <person name="Shafie N.A.H."/>
            <person name="Lau N.S."/>
        </authorList>
    </citation>
    <scope>NUCLEOTIDE SEQUENCE [LARGE SCALE GENOMIC DNA]</scope>
    <source>
        <strain evidence="3 4">USMAA1020</strain>
    </source>
</reference>
<organism evidence="3 4">
    <name type="scientific">Cupriavidus malaysiensis</name>
    <dbReference type="NCBI Taxonomy" id="367825"/>
    <lineage>
        <taxon>Bacteria</taxon>
        <taxon>Pseudomonadati</taxon>
        <taxon>Pseudomonadota</taxon>
        <taxon>Betaproteobacteria</taxon>
        <taxon>Burkholderiales</taxon>
        <taxon>Burkholderiaceae</taxon>
        <taxon>Cupriavidus</taxon>
    </lineage>
</organism>
<protein>
    <submittedName>
        <fullName evidence="3">Uncharacterized protein</fullName>
    </submittedName>
</protein>